<keyword evidence="1" id="KW-1133">Transmembrane helix</keyword>
<feature type="transmembrane region" description="Helical" evidence="1">
    <location>
        <begin position="97"/>
        <end position="119"/>
    </location>
</feature>
<keyword evidence="1" id="KW-0472">Membrane</keyword>
<evidence type="ECO:0000313" key="3">
    <source>
        <dbReference type="Proteomes" id="UP000005113"/>
    </source>
</evidence>
<feature type="transmembrane region" description="Helical" evidence="1">
    <location>
        <begin position="158"/>
        <end position="185"/>
    </location>
</feature>
<dbReference type="OrthoDB" id="653763at2"/>
<dbReference type="HOGENOM" id="CLU_034724_2_0_10"/>
<dbReference type="PANTHER" id="PTHR34289">
    <property type="entry name" value="PROTEIN, PUTATIVE (DUF819)-RELATED"/>
    <property type="match status" value="1"/>
</dbReference>
<feature type="transmembrane region" description="Helical" evidence="1">
    <location>
        <begin position="216"/>
        <end position="238"/>
    </location>
</feature>
<name>J0XZE7_9BACT</name>
<feature type="transmembrane region" description="Helical" evidence="1">
    <location>
        <begin position="244"/>
        <end position="263"/>
    </location>
</feature>
<feature type="transmembrane region" description="Helical" evidence="1">
    <location>
        <begin position="66"/>
        <end position="85"/>
    </location>
</feature>
<feature type="transmembrane region" description="Helical" evidence="1">
    <location>
        <begin position="358"/>
        <end position="384"/>
    </location>
</feature>
<reference evidence="3" key="1">
    <citation type="journal article" date="2012" name="Stand. Genomic Sci.">
        <title>Permanent draft genome sequence of the gliding predator Saprospira grandis strain Sa g1 (= HR1).</title>
        <authorList>
            <person name="Mavromatis K."/>
            <person name="Chertkov O."/>
            <person name="Lapidus A."/>
            <person name="Nolan M."/>
            <person name="Lucas S."/>
            <person name="Tice H."/>
            <person name="Del Rio T.G."/>
            <person name="Cheng J.F."/>
            <person name="Han C."/>
            <person name="Tapia R."/>
            <person name="Bruce D."/>
            <person name="Goodwin L.A."/>
            <person name="Pitluck S."/>
            <person name="Huntemann M."/>
            <person name="Liolios K."/>
            <person name="Pagani I."/>
            <person name="Ivanova N."/>
            <person name="Mikhailova N."/>
            <person name="Pati A."/>
            <person name="Chen A."/>
            <person name="Palaniappan K."/>
            <person name="Land M."/>
            <person name="Brambilla E.M."/>
            <person name="Rohde M."/>
            <person name="Spring S."/>
            <person name="Goker M."/>
            <person name="Detter J.C."/>
            <person name="Bristow J."/>
            <person name="Eisen J.A."/>
            <person name="Markowitz V."/>
            <person name="Hugenholtz P."/>
            <person name="Kyrpides N.C."/>
            <person name="Klenk H.P."/>
            <person name="Woyke T."/>
        </authorList>
    </citation>
    <scope>NUCLEOTIDE SEQUENCE [LARGE SCALE GENOMIC DNA]</scope>
    <source>
        <strain evidence="3">DSM 2844</strain>
    </source>
</reference>
<accession>J0XZE7</accession>
<feature type="transmembrane region" description="Helical" evidence="1">
    <location>
        <begin position="275"/>
        <end position="291"/>
    </location>
</feature>
<feature type="transmembrane region" description="Helical" evidence="1">
    <location>
        <begin position="131"/>
        <end position="152"/>
    </location>
</feature>
<feature type="transmembrane region" description="Helical" evidence="1">
    <location>
        <begin position="31"/>
        <end position="54"/>
    </location>
</feature>
<sequence>MDLLFLLAQLLLFFALPYLLAQLNAFLGLQKYLSNIIICYALGMLLGNAQPLLLSESLGAQTAETAKLIAFVSVLLALPLLLMTSDLRSWLRYLGHLGKVFFIMLGSTLILALAFAYALANGPYEELPTILGMFTGVYIGGTPNMVAVSQALEAEDGLFVLLNATDVLCSGLYFLLLLSLGNSLLGRLLPKFKPKGALEEEEAPAISVEQYNVKQIIWALGLAILILGLSALPALYWPNTQGEINSSILLLSITTASILLSVFGPSKHWQGVYPFADYLLLVFGLGAGYLANFSELAQDGGSYLLLNASFLGLLLLLQLFWAYIFRIDRDSFMICSTATVMGPPFVAQISSSLKNRSLLAPAIAFSLLGLALANYLGVLVAYLAELF</sequence>
<protein>
    <submittedName>
        <fullName evidence="2">Putative integral membrane protein</fullName>
    </submittedName>
</protein>
<dbReference type="Proteomes" id="UP000005113">
    <property type="component" value="Unassembled WGS sequence"/>
</dbReference>
<organism evidence="2 3">
    <name type="scientific">Saprospira grandis DSM 2844</name>
    <dbReference type="NCBI Taxonomy" id="694433"/>
    <lineage>
        <taxon>Bacteria</taxon>
        <taxon>Pseudomonadati</taxon>
        <taxon>Bacteroidota</taxon>
        <taxon>Saprospiria</taxon>
        <taxon>Saprospirales</taxon>
        <taxon>Saprospiraceae</taxon>
        <taxon>Saprospira</taxon>
    </lineage>
</organism>
<dbReference type="PANTHER" id="PTHR34289:SF8">
    <property type="entry name" value="DUF819 DOMAIN-CONTAINING PROTEIN"/>
    <property type="match status" value="1"/>
</dbReference>
<proteinExistence type="predicted"/>
<dbReference type="Pfam" id="PF05684">
    <property type="entry name" value="DUF819"/>
    <property type="match status" value="1"/>
</dbReference>
<feature type="transmembrane region" description="Helical" evidence="1">
    <location>
        <begin position="303"/>
        <end position="324"/>
    </location>
</feature>
<dbReference type="AlphaFoldDB" id="J0XZE7"/>
<keyword evidence="1" id="KW-0812">Transmembrane</keyword>
<evidence type="ECO:0000256" key="1">
    <source>
        <dbReference type="SAM" id="Phobius"/>
    </source>
</evidence>
<evidence type="ECO:0000313" key="2">
    <source>
        <dbReference type="EMBL" id="EJF54571.1"/>
    </source>
</evidence>
<dbReference type="InterPro" id="IPR008537">
    <property type="entry name" value="DUF819"/>
</dbReference>
<dbReference type="EMBL" id="JH719942">
    <property type="protein sequence ID" value="EJF54571.1"/>
    <property type="molecule type" value="Genomic_DNA"/>
</dbReference>
<gene>
    <name evidence="2" type="ORF">SapgrDRAFT_2920</name>
</gene>